<dbReference type="Gene3D" id="1.25.40.10">
    <property type="entry name" value="Tetratricopeptide repeat domain"/>
    <property type="match status" value="4"/>
</dbReference>
<evidence type="ECO:0000313" key="3">
    <source>
        <dbReference type="EMBL" id="KPJ50463.1"/>
    </source>
</evidence>
<organism evidence="3 4">
    <name type="scientific">candidate division TA06 bacterium DG_26</name>
    <dbReference type="NCBI Taxonomy" id="1703771"/>
    <lineage>
        <taxon>Bacteria</taxon>
        <taxon>Bacteria division TA06</taxon>
    </lineage>
</organism>
<sequence length="434" mass="50006">MFFIVLLCVTISCAYYNTFYNAKRSYREAQVAGKNRDQLLDKCIEKCAKVIEFHPKSRWVDDAIFLMGKCFFEKREYTIARRKFEELLNYFPDSPFADDATLYLGRAHLGEGEYVLALDTFRKLTDSRLKCDALFYVAEAHYALEEYERAARAYQDLLRSCPKSPYREEVLETLAASLLNIAEYARAIELYQSLLKGKLSEPERLEISLRISDAYLDLEEPDRACEILLTIDEEIQGEQAKAEVRVKLSECYRRLGEVDAALRALDEASELAPKSEVSARSFYQQGLIYEEEYLDFAKAREAYEKASAEYKAAEASKDAERRLTIYDTIETLRGKLLEEDGVDYAETQFSLAEIYLLELEKPDVAIEEYTKAAEQYPESEYRPKAIYAIAWIYENLKADTVTAEAYLTALIEEYPATEYAQKAREILESNDGSD</sequence>
<dbReference type="Pfam" id="PF13432">
    <property type="entry name" value="TPR_16"/>
    <property type="match status" value="1"/>
</dbReference>
<name>A0A0S7WK94_UNCT6</name>
<dbReference type="Pfam" id="PF13181">
    <property type="entry name" value="TPR_8"/>
    <property type="match status" value="1"/>
</dbReference>
<evidence type="ECO:0000256" key="1">
    <source>
        <dbReference type="PROSITE-ProRule" id="PRU00339"/>
    </source>
</evidence>
<evidence type="ECO:0000313" key="4">
    <source>
        <dbReference type="Proteomes" id="UP000051124"/>
    </source>
</evidence>
<dbReference type="AlphaFoldDB" id="A0A0S7WK94"/>
<accession>A0A0S7WK94</accession>
<dbReference type="SMART" id="SM00028">
    <property type="entry name" value="TPR"/>
    <property type="match status" value="4"/>
</dbReference>
<keyword evidence="2" id="KW-0175">Coiled coil</keyword>
<dbReference type="EMBL" id="LIZT01000021">
    <property type="protein sequence ID" value="KPJ50463.1"/>
    <property type="molecule type" value="Genomic_DNA"/>
</dbReference>
<protein>
    <recommendedName>
        <fullName evidence="5">Outer membrane lipoprotein BamD-like domain-containing protein</fullName>
    </recommendedName>
</protein>
<dbReference type="InterPro" id="IPR011990">
    <property type="entry name" value="TPR-like_helical_dom_sf"/>
</dbReference>
<keyword evidence="1" id="KW-0802">TPR repeat</keyword>
<evidence type="ECO:0008006" key="5">
    <source>
        <dbReference type="Google" id="ProtNLM"/>
    </source>
</evidence>
<dbReference type="Pfam" id="PF13174">
    <property type="entry name" value="TPR_6"/>
    <property type="match status" value="3"/>
</dbReference>
<feature type="coiled-coil region" evidence="2">
    <location>
        <begin position="296"/>
        <end position="323"/>
    </location>
</feature>
<reference evidence="3 4" key="1">
    <citation type="journal article" date="2015" name="Microbiome">
        <title>Genomic resolution of linkages in carbon, nitrogen, and sulfur cycling among widespread estuary sediment bacteria.</title>
        <authorList>
            <person name="Baker B.J."/>
            <person name="Lazar C.S."/>
            <person name="Teske A.P."/>
            <person name="Dick G.J."/>
        </authorList>
    </citation>
    <scope>NUCLEOTIDE SEQUENCE [LARGE SCALE GENOMIC DNA]</scope>
    <source>
        <strain evidence="3">DG_26</strain>
    </source>
</reference>
<proteinExistence type="predicted"/>
<dbReference type="PROSITE" id="PS50005">
    <property type="entry name" value="TPR"/>
    <property type="match status" value="3"/>
</dbReference>
<feature type="repeat" description="TPR" evidence="1">
    <location>
        <begin position="242"/>
        <end position="275"/>
    </location>
</feature>
<dbReference type="SUPFAM" id="SSF48452">
    <property type="entry name" value="TPR-like"/>
    <property type="match status" value="2"/>
</dbReference>
<evidence type="ECO:0000256" key="2">
    <source>
        <dbReference type="SAM" id="Coils"/>
    </source>
</evidence>
<feature type="repeat" description="TPR" evidence="1">
    <location>
        <begin position="131"/>
        <end position="164"/>
    </location>
</feature>
<feature type="repeat" description="TPR" evidence="1">
    <location>
        <begin position="61"/>
        <end position="94"/>
    </location>
</feature>
<dbReference type="Proteomes" id="UP000051124">
    <property type="component" value="Unassembled WGS sequence"/>
</dbReference>
<gene>
    <name evidence="3" type="ORF">AMJ40_02900</name>
</gene>
<dbReference type="InterPro" id="IPR019734">
    <property type="entry name" value="TPR_rpt"/>
</dbReference>
<comment type="caution">
    <text evidence="3">The sequence shown here is derived from an EMBL/GenBank/DDBJ whole genome shotgun (WGS) entry which is preliminary data.</text>
</comment>